<dbReference type="Pfam" id="PF08305">
    <property type="entry name" value="NPCBM"/>
    <property type="match status" value="1"/>
</dbReference>
<accession>A0A918TRU4</accession>
<evidence type="ECO:0000313" key="2">
    <source>
        <dbReference type="EMBL" id="GHC60378.1"/>
    </source>
</evidence>
<dbReference type="EMBL" id="BMXI01000013">
    <property type="protein sequence ID" value="GHC60378.1"/>
    <property type="molecule type" value="Genomic_DNA"/>
</dbReference>
<dbReference type="InterPro" id="IPR013222">
    <property type="entry name" value="Glyco_hyd_98_carb-bd"/>
</dbReference>
<feature type="domain" description="Glycosyl hydrolase family 98 putative carbohydrate-binding module" evidence="1">
    <location>
        <begin position="480"/>
        <end position="617"/>
    </location>
</feature>
<protein>
    <submittedName>
        <fullName evidence="2">Glycosyhydrolase</fullName>
    </submittedName>
</protein>
<dbReference type="InterPro" id="IPR008979">
    <property type="entry name" value="Galactose-bd-like_sf"/>
</dbReference>
<keyword evidence="3" id="KW-1185">Reference proteome</keyword>
<dbReference type="InterPro" id="IPR038637">
    <property type="entry name" value="NPCBM_sf"/>
</dbReference>
<gene>
    <name evidence="2" type="ORF">GCM10007100_29610</name>
</gene>
<evidence type="ECO:0000313" key="3">
    <source>
        <dbReference type="Proteomes" id="UP000644507"/>
    </source>
</evidence>
<organism evidence="2 3">
    <name type="scientific">Roseibacillus persicicus</name>
    <dbReference type="NCBI Taxonomy" id="454148"/>
    <lineage>
        <taxon>Bacteria</taxon>
        <taxon>Pseudomonadati</taxon>
        <taxon>Verrucomicrobiota</taxon>
        <taxon>Verrucomicrobiia</taxon>
        <taxon>Verrucomicrobiales</taxon>
        <taxon>Verrucomicrobiaceae</taxon>
        <taxon>Roseibacillus</taxon>
    </lineage>
</organism>
<name>A0A918TRU4_9BACT</name>
<reference evidence="2" key="2">
    <citation type="submission" date="2020-09" db="EMBL/GenBank/DDBJ databases">
        <authorList>
            <person name="Sun Q."/>
            <person name="Kim S."/>
        </authorList>
    </citation>
    <scope>NUCLEOTIDE SEQUENCE</scope>
    <source>
        <strain evidence="2">KCTC 12988</strain>
    </source>
</reference>
<proteinExistence type="predicted"/>
<reference evidence="2" key="1">
    <citation type="journal article" date="2014" name="Int. J. Syst. Evol. Microbiol.">
        <title>Complete genome sequence of Corynebacterium casei LMG S-19264T (=DSM 44701T), isolated from a smear-ripened cheese.</title>
        <authorList>
            <consortium name="US DOE Joint Genome Institute (JGI-PGF)"/>
            <person name="Walter F."/>
            <person name="Albersmeier A."/>
            <person name="Kalinowski J."/>
            <person name="Ruckert C."/>
        </authorList>
    </citation>
    <scope>NUCLEOTIDE SEQUENCE</scope>
    <source>
        <strain evidence="2">KCTC 12988</strain>
    </source>
</reference>
<dbReference type="AlphaFoldDB" id="A0A918TRU4"/>
<sequence length="617" mass="68310">MKQRLPLTILLILFGICAWLFAENQKQPSPSPAPALPNSLQEQAAQARQILSAWQAENPIPSKRTLRVVYWTPSDREPAAAYRERLTRIMDHIQNFYRSEMERQGFGPLVFPLEKDGDGLLKIHLVRGDKPFAQYDGKSGSAIREECLPTLRAAGMDPNHETLLIFCNLATWDAEKKTFSHKSPYYAGGSHRGGNAWQLDSPELDVPNLLLKEPLIDDAQYGKISLGKHNSIFIGGIAHELGHALSLPHNRESPSWRKQGYRALMGDGNRTYGDELRNEGRGSHLQFAGALRLASQPLFSRSEKDLNIHARATLHDLIVTPGKKSFTFSGRVTANVPAYGIIAYLDPVGHGDYDARTVTAIPDAEGRFTLDCNQLRPNSAAELRILICHANGATNRMTYSYSVDRNGKPEVSTLQTSFALAPLVKALNTRDHSRLQAAFDKLHSQFGPSPRLDEINELARRLVAGITNKEQTPASNVPVERKSIPLSDIKPAEVKVGYGQPAYDHLPNADLLIASGGKLFPHGIYAHAPARHRYELAKGWKTLTGSCGLAENMQGSCIFIIKADGREVYHSPVIRAGENHPYKIDLTGVEQLELITSDGGDGRGYDWALWLTPTLHR</sequence>
<dbReference type="Gene3D" id="2.60.120.1060">
    <property type="entry name" value="NPCBM/NEW2 domain"/>
    <property type="match status" value="1"/>
</dbReference>
<dbReference type="RefSeq" id="WP_189571457.1">
    <property type="nucleotide sequence ID" value="NZ_BMXI01000013.1"/>
</dbReference>
<dbReference type="SMART" id="SM00776">
    <property type="entry name" value="NPCBM"/>
    <property type="match status" value="1"/>
</dbReference>
<dbReference type="SUPFAM" id="SSF49785">
    <property type="entry name" value="Galactose-binding domain-like"/>
    <property type="match status" value="1"/>
</dbReference>
<comment type="caution">
    <text evidence="2">The sequence shown here is derived from an EMBL/GenBank/DDBJ whole genome shotgun (WGS) entry which is preliminary data.</text>
</comment>
<evidence type="ECO:0000259" key="1">
    <source>
        <dbReference type="SMART" id="SM00776"/>
    </source>
</evidence>
<dbReference type="Proteomes" id="UP000644507">
    <property type="component" value="Unassembled WGS sequence"/>
</dbReference>